<accession>A0AAP3FRQ4</accession>
<keyword evidence="6 14" id="KW-1133">Transmembrane helix</keyword>
<evidence type="ECO:0000256" key="8">
    <source>
        <dbReference type="ARBA" id="ARBA00023065"/>
    </source>
</evidence>
<gene>
    <name evidence="14" type="primary">fluC</name>
    <name evidence="14" type="synonym">crcB</name>
    <name evidence="15" type="ORF">MOC71_02160</name>
</gene>
<comment type="catalytic activity">
    <reaction evidence="12">
        <text>fluoride(in) = fluoride(out)</text>
        <dbReference type="Rhea" id="RHEA:76159"/>
        <dbReference type="ChEBI" id="CHEBI:17051"/>
    </reaction>
    <physiologicalReaction direction="left-to-right" evidence="12">
        <dbReference type="Rhea" id="RHEA:76160"/>
    </physiologicalReaction>
</comment>
<dbReference type="GO" id="GO:0005886">
    <property type="term" value="C:plasma membrane"/>
    <property type="evidence" value="ECO:0007669"/>
    <property type="project" value="UniProtKB-SubCell"/>
</dbReference>
<evidence type="ECO:0000256" key="6">
    <source>
        <dbReference type="ARBA" id="ARBA00022989"/>
    </source>
</evidence>
<keyword evidence="9 14" id="KW-0472">Membrane</keyword>
<evidence type="ECO:0000256" key="9">
    <source>
        <dbReference type="ARBA" id="ARBA00023136"/>
    </source>
</evidence>
<dbReference type="Pfam" id="PF02537">
    <property type="entry name" value="CRCB"/>
    <property type="match status" value="1"/>
</dbReference>
<dbReference type="GO" id="GO:0140114">
    <property type="term" value="P:cellular detoxification of fluoride"/>
    <property type="evidence" value="ECO:0007669"/>
    <property type="project" value="UniProtKB-UniRule"/>
</dbReference>
<evidence type="ECO:0000256" key="1">
    <source>
        <dbReference type="ARBA" id="ARBA00004651"/>
    </source>
</evidence>
<evidence type="ECO:0000313" key="16">
    <source>
        <dbReference type="Proteomes" id="UP001067121"/>
    </source>
</evidence>
<comment type="function">
    <text evidence="13 14">Fluoride-specific ion channel. Important for reducing fluoride concentration in the cell, thus reducing its toxicity.</text>
</comment>
<feature type="binding site" evidence="14">
    <location>
        <position position="74"/>
    </location>
    <ligand>
        <name>Na(+)</name>
        <dbReference type="ChEBI" id="CHEBI:29101"/>
        <note>structural</note>
    </ligand>
</feature>
<dbReference type="RefSeq" id="WP_268542255.1">
    <property type="nucleotide sequence ID" value="NZ_JALAOH010000005.1"/>
</dbReference>
<evidence type="ECO:0000313" key="15">
    <source>
        <dbReference type="EMBL" id="MCY8315576.1"/>
    </source>
</evidence>
<evidence type="ECO:0000256" key="13">
    <source>
        <dbReference type="ARBA" id="ARBA00049940"/>
    </source>
</evidence>
<sequence length="131" mass="14058">MKMYSAVFIGGALGALLRYGINMWIQTDQFPAATWLENAAGSLLLGILTGFFMIRAKRPLLSAFIGTGFCGGFTTMSTFSKETVMLLQAQSSLAILYAAVSLTAGIVLALIGVLAGRRIAGTQQRKEMREN</sequence>
<name>A0AAP3FRQ4_BACVA</name>
<dbReference type="GO" id="GO:0046872">
    <property type="term" value="F:metal ion binding"/>
    <property type="evidence" value="ECO:0007669"/>
    <property type="project" value="UniProtKB-KW"/>
</dbReference>
<feature type="binding site" evidence="14">
    <location>
        <position position="71"/>
    </location>
    <ligand>
        <name>Na(+)</name>
        <dbReference type="ChEBI" id="CHEBI:29101"/>
        <note>structural</note>
    </ligand>
</feature>
<keyword evidence="4 14" id="KW-0812">Transmembrane</keyword>
<feature type="transmembrane region" description="Helical" evidence="14">
    <location>
        <begin position="32"/>
        <end position="53"/>
    </location>
</feature>
<reference evidence="15" key="1">
    <citation type="submission" date="2022-02" db="EMBL/GenBank/DDBJ databases">
        <title>Crop Bioprotection Bacillus Genome Sequencing.</title>
        <authorList>
            <person name="Dunlap C."/>
        </authorList>
    </citation>
    <scope>NUCLEOTIDE SEQUENCE</scope>
    <source>
        <strain evidence="15">98-1</strain>
    </source>
</reference>
<evidence type="ECO:0000256" key="5">
    <source>
        <dbReference type="ARBA" id="ARBA00022723"/>
    </source>
</evidence>
<comment type="similarity">
    <text evidence="11 14">Belongs to the fluoride channel Fluc/FEX (TC 1.A.43) family.</text>
</comment>
<keyword evidence="2 14" id="KW-0813">Transport</keyword>
<dbReference type="PANTHER" id="PTHR28259">
    <property type="entry name" value="FLUORIDE EXPORT PROTEIN 1-RELATED"/>
    <property type="match status" value="1"/>
</dbReference>
<dbReference type="GO" id="GO:0062054">
    <property type="term" value="F:fluoride channel activity"/>
    <property type="evidence" value="ECO:0007669"/>
    <property type="project" value="UniProtKB-UniRule"/>
</dbReference>
<evidence type="ECO:0000256" key="11">
    <source>
        <dbReference type="ARBA" id="ARBA00035120"/>
    </source>
</evidence>
<dbReference type="InterPro" id="IPR003691">
    <property type="entry name" value="FluC"/>
</dbReference>
<proteinExistence type="inferred from homology"/>
<keyword evidence="8 14" id="KW-0406">Ion transport</keyword>
<keyword evidence="3 14" id="KW-1003">Cell membrane</keyword>
<keyword evidence="7 14" id="KW-0915">Sodium</keyword>
<protein>
    <recommendedName>
        <fullName evidence="14">Fluoride-specific ion channel FluC</fullName>
    </recommendedName>
</protein>
<comment type="subcellular location">
    <subcellularLocation>
        <location evidence="1 14">Cell membrane</location>
        <topology evidence="1 14">Multi-pass membrane protein</topology>
    </subcellularLocation>
</comment>
<comment type="activity regulation">
    <text evidence="14">Na(+) is not transported, but it plays an essential structural role and its presence is essential for fluoride channel function.</text>
</comment>
<organism evidence="15 16">
    <name type="scientific">Bacillus vallismortis</name>
    <dbReference type="NCBI Taxonomy" id="72361"/>
    <lineage>
        <taxon>Bacteria</taxon>
        <taxon>Bacillati</taxon>
        <taxon>Bacillota</taxon>
        <taxon>Bacilli</taxon>
        <taxon>Bacillales</taxon>
        <taxon>Bacillaceae</taxon>
        <taxon>Bacillus</taxon>
    </lineage>
</organism>
<dbReference type="HAMAP" id="MF_00454">
    <property type="entry name" value="FluC"/>
    <property type="match status" value="1"/>
</dbReference>
<keyword evidence="10 14" id="KW-0407">Ion channel</keyword>
<evidence type="ECO:0000256" key="10">
    <source>
        <dbReference type="ARBA" id="ARBA00023303"/>
    </source>
</evidence>
<dbReference type="AlphaFoldDB" id="A0AAP3FRQ4"/>
<dbReference type="EMBL" id="JALAOH010000005">
    <property type="protein sequence ID" value="MCY8315576.1"/>
    <property type="molecule type" value="Genomic_DNA"/>
</dbReference>
<evidence type="ECO:0000256" key="2">
    <source>
        <dbReference type="ARBA" id="ARBA00022448"/>
    </source>
</evidence>
<dbReference type="Proteomes" id="UP001067121">
    <property type="component" value="Unassembled WGS sequence"/>
</dbReference>
<dbReference type="PANTHER" id="PTHR28259:SF16">
    <property type="entry name" value="FLUORIDE-SPECIFIC ION CHANNEL FLUC 2"/>
    <property type="match status" value="1"/>
</dbReference>
<feature type="transmembrane region" description="Helical" evidence="14">
    <location>
        <begin position="60"/>
        <end position="79"/>
    </location>
</feature>
<evidence type="ECO:0000256" key="12">
    <source>
        <dbReference type="ARBA" id="ARBA00035585"/>
    </source>
</evidence>
<comment type="caution">
    <text evidence="15">The sequence shown here is derived from an EMBL/GenBank/DDBJ whole genome shotgun (WGS) entry which is preliminary data.</text>
</comment>
<feature type="transmembrane region" description="Helical" evidence="14">
    <location>
        <begin position="94"/>
        <end position="116"/>
    </location>
</feature>
<keyword evidence="5 14" id="KW-0479">Metal-binding</keyword>
<evidence type="ECO:0000256" key="4">
    <source>
        <dbReference type="ARBA" id="ARBA00022692"/>
    </source>
</evidence>
<evidence type="ECO:0000256" key="14">
    <source>
        <dbReference type="HAMAP-Rule" id="MF_00454"/>
    </source>
</evidence>
<evidence type="ECO:0000256" key="7">
    <source>
        <dbReference type="ARBA" id="ARBA00023053"/>
    </source>
</evidence>
<evidence type="ECO:0000256" key="3">
    <source>
        <dbReference type="ARBA" id="ARBA00022475"/>
    </source>
</evidence>